<gene>
    <name evidence="1" type="ORF">FC91_GL001536</name>
</gene>
<dbReference type="EMBL" id="AZFW01000149">
    <property type="protein sequence ID" value="KRM23757.1"/>
    <property type="molecule type" value="Genomic_DNA"/>
</dbReference>
<name>A0A0R1X1Z3_9LACO</name>
<dbReference type="PATRIC" id="fig|1122147.4.peg.1596"/>
<comment type="caution">
    <text evidence="1">The sequence shown here is derived from an EMBL/GenBank/DDBJ whole genome shotgun (WGS) entry which is preliminary data.</text>
</comment>
<proteinExistence type="predicted"/>
<reference evidence="1 2" key="1">
    <citation type="journal article" date="2015" name="Genome Announc.">
        <title>Expanding the biotechnology potential of lactobacilli through comparative genomics of 213 strains and associated genera.</title>
        <authorList>
            <person name="Sun Z."/>
            <person name="Harris H.M."/>
            <person name="McCann A."/>
            <person name="Guo C."/>
            <person name="Argimon S."/>
            <person name="Zhang W."/>
            <person name="Yang X."/>
            <person name="Jeffery I.B."/>
            <person name="Cooney J.C."/>
            <person name="Kagawa T.F."/>
            <person name="Liu W."/>
            <person name="Song Y."/>
            <person name="Salvetti E."/>
            <person name="Wrobel A."/>
            <person name="Rasinkangas P."/>
            <person name="Parkhill J."/>
            <person name="Rea M.C."/>
            <person name="O'Sullivan O."/>
            <person name="Ritari J."/>
            <person name="Douillard F.P."/>
            <person name="Paul Ross R."/>
            <person name="Yang R."/>
            <person name="Briner A.E."/>
            <person name="Felis G.E."/>
            <person name="de Vos W.M."/>
            <person name="Barrangou R."/>
            <person name="Klaenhammer T.R."/>
            <person name="Caufield P.W."/>
            <person name="Cui Y."/>
            <person name="Zhang H."/>
            <person name="O'Toole P.W."/>
        </authorList>
    </citation>
    <scope>NUCLEOTIDE SEQUENCE [LARGE SCALE GENOMIC DNA]</scope>
    <source>
        <strain evidence="1 2">DSM 16991</strain>
    </source>
</reference>
<evidence type="ECO:0000313" key="1">
    <source>
        <dbReference type="EMBL" id="KRM23757.1"/>
    </source>
</evidence>
<protein>
    <submittedName>
        <fullName evidence="1">Uncharacterized protein</fullName>
    </submittedName>
</protein>
<evidence type="ECO:0000313" key="2">
    <source>
        <dbReference type="Proteomes" id="UP000050949"/>
    </source>
</evidence>
<dbReference type="AlphaFoldDB" id="A0A0R1X1Z3"/>
<dbReference type="Proteomes" id="UP000050949">
    <property type="component" value="Unassembled WGS sequence"/>
</dbReference>
<accession>A0A0R1X1Z3</accession>
<sequence>MTYPVQQQDGNFYHIDYVPQYVPVEYPKTTDPIPAELQGKIAKYDWQTSEWIDSGIDPTTAAITALQANAAMLMLQFTTIKSTLAGLQKQISSLTNPATTTTKEA</sequence>
<organism evidence="1 2">
    <name type="scientific">Schleiferilactobacillus harbinensis DSM 16991</name>
    <dbReference type="NCBI Taxonomy" id="1122147"/>
    <lineage>
        <taxon>Bacteria</taxon>
        <taxon>Bacillati</taxon>
        <taxon>Bacillota</taxon>
        <taxon>Bacilli</taxon>
        <taxon>Lactobacillales</taxon>
        <taxon>Lactobacillaceae</taxon>
        <taxon>Schleiferilactobacillus</taxon>
    </lineage>
</organism>